<organism evidence="10 11">
    <name type="scientific">Campylobacter suis</name>
    <dbReference type="NCBI Taxonomy" id="2790657"/>
    <lineage>
        <taxon>Bacteria</taxon>
        <taxon>Pseudomonadati</taxon>
        <taxon>Campylobacterota</taxon>
        <taxon>Epsilonproteobacteria</taxon>
        <taxon>Campylobacterales</taxon>
        <taxon>Campylobacteraceae</taxon>
        <taxon>Campylobacter</taxon>
    </lineage>
</organism>
<dbReference type="Gene3D" id="3.40.50.2300">
    <property type="match status" value="1"/>
</dbReference>
<dbReference type="InterPro" id="IPR001867">
    <property type="entry name" value="OmpR/PhoB-type_DNA-bd"/>
</dbReference>
<feature type="DNA-binding region" description="OmpR/PhoB-type" evidence="7">
    <location>
        <begin position="128"/>
        <end position="228"/>
    </location>
</feature>
<feature type="domain" description="OmpR/PhoB-type" evidence="9">
    <location>
        <begin position="128"/>
        <end position="228"/>
    </location>
</feature>
<feature type="modified residue" description="4-aspartylphosphate" evidence="6">
    <location>
        <position position="52"/>
    </location>
</feature>
<dbReference type="InterPro" id="IPR001789">
    <property type="entry name" value="Sig_transdc_resp-reg_receiver"/>
</dbReference>
<evidence type="ECO:0000259" key="8">
    <source>
        <dbReference type="PROSITE" id="PS50110"/>
    </source>
</evidence>
<dbReference type="EMBL" id="CAJHOE010000001">
    <property type="protein sequence ID" value="CAD7286615.1"/>
    <property type="molecule type" value="Genomic_DNA"/>
</dbReference>
<evidence type="ECO:0000313" key="11">
    <source>
        <dbReference type="Proteomes" id="UP000789359"/>
    </source>
</evidence>
<comment type="caution">
    <text evidence="10">The sequence shown here is derived from an EMBL/GenBank/DDBJ whole genome shotgun (WGS) entry which is preliminary data.</text>
</comment>
<dbReference type="SUPFAM" id="SSF46894">
    <property type="entry name" value="C-terminal effector domain of the bipartite response regulators"/>
    <property type="match status" value="1"/>
</dbReference>
<evidence type="ECO:0000256" key="6">
    <source>
        <dbReference type="PROSITE-ProRule" id="PRU00169"/>
    </source>
</evidence>
<dbReference type="Pfam" id="PF00072">
    <property type="entry name" value="Response_reg"/>
    <property type="match status" value="1"/>
</dbReference>
<evidence type="ECO:0000313" key="10">
    <source>
        <dbReference type="EMBL" id="CAD7286615.1"/>
    </source>
</evidence>
<dbReference type="PROSITE" id="PS51755">
    <property type="entry name" value="OMPR_PHOB"/>
    <property type="match status" value="1"/>
</dbReference>
<dbReference type="PANTHER" id="PTHR48111:SF22">
    <property type="entry name" value="REGULATOR OF RPOS"/>
    <property type="match status" value="1"/>
</dbReference>
<keyword evidence="1 6" id="KW-0597">Phosphoprotein</keyword>
<keyword evidence="4 7" id="KW-0238">DNA-binding</keyword>
<dbReference type="PANTHER" id="PTHR48111">
    <property type="entry name" value="REGULATOR OF RPOS"/>
    <property type="match status" value="1"/>
</dbReference>
<evidence type="ECO:0000256" key="7">
    <source>
        <dbReference type="PROSITE-ProRule" id="PRU01091"/>
    </source>
</evidence>
<dbReference type="RefSeq" id="WP_230056234.1">
    <property type="nucleotide sequence ID" value="NZ_CAJHOE010000001.1"/>
</dbReference>
<dbReference type="InterPro" id="IPR039420">
    <property type="entry name" value="WalR-like"/>
</dbReference>
<evidence type="ECO:0000256" key="4">
    <source>
        <dbReference type="ARBA" id="ARBA00023125"/>
    </source>
</evidence>
<dbReference type="InterPro" id="IPR036388">
    <property type="entry name" value="WH-like_DNA-bd_sf"/>
</dbReference>
<feature type="domain" description="Response regulatory" evidence="8">
    <location>
        <begin position="3"/>
        <end position="116"/>
    </location>
</feature>
<keyword evidence="3" id="KW-0805">Transcription regulation</keyword>
<dbReference type="CDD" id="cd00383">
    <property type="entry name" value="trans_reg_C"/>
    <property type="match status" value="1"/>
</dbReference>
<dbReference type="SMART" id="SM00862">
    <property type="entry name" value="Trans_reg_C"/>
    <property type="match status" value="1"/>
</dbReference>
<evidence type="ECO:0000256" key="3">
    <source>
        <dbReference type="ARBA" id="ARBA00023015"/>
    </source>
</evidence>
<sequence length="228" mass="25919">MTKILMIEDDLELAEILTEFLETNEMKVTVVDEPYLGLSTLNTQNFDLVILDLTLPGIDGLEVCTEIRKNHNVPIIISSARHDITDKVKALDNGADDYLPKPYNPQELLARIKSHLRRQQNMANPGQKEQIDTNKDIVLKDFEHEILFKGTPLSLTIAEYDILRYLITKQGGAVSREELIYNCESLNEDSTSKSIDVMIGRIRTKLGENPKEPRYIHAIRGIGYKLVL</sequence>
<proteinExistence type="predicted"/>
<dbReference type="InterPro" id="IPR011006">
    <property type="entry name" value="CheY-like_superfamily"/>
</dbReference>
<dbReference type="Pfam" id="PF00486">
    <property type="entry name" value="Trans_reg_C"/>
    <property type="match status" value="1"/>
</dbReference>
<name>A0ABM8Q1H7_9BACT</name>
<dbReference type="Gene3D" id="1.10.10.10">
    <property type="entry name" value="Winged helix-like DNA-binding domain superfamily/Winged helix DNA-binding domain"/>
    <property type="match status" value="1"/>
</dbReference>
<evidence type="ECO:0000256" key="1">
    <source>
        <dbReference type="ARBA" id="ARBA00022553"/>
    </source>
</evidence>
<dbReference type="Gene3D" id="6.10.250.690">
    <property type="match status" value="1"/>
</dbReference>
<evidence type="ECO:0000259" key="9">
    <source>
        <dbReference type="PROSITE" id="PS51755"/>
    </source>
</evidence>
<accession>A0ABM8Q1H7</accession>
<keyword evidence="5" id="KW-0804">Transcription</keyword>
<evidence type="ECO:0000256" key="2">
    <source>
        <dbReference type="ARBA" id="ARBA00023012"/>
    </source>
</evidence>
<reference evidence="10 11" key="1">
    <citation type="submission" date="2020-11" db="EMBL/GenBank/DDBJ databases">
        <authorList>
            <person name="Peeters C."/>
        </authorList>
    </citation>
    <scope>NUCLEOTIDE SEQUENCE [LARGE SCALE GENOMIC DNA]</scope>
    <source>
        <strain evidence="10 11">LMG 8286</strain>
    </source>
</reference>
<dbReference type="SMART" id="SM00448">
    <property type="entry name" value="REC"/>
    <property type="match status" value="1"/>
</dbReference>
<protein>
    <submittedName>
        <fullName evidence="10">Transcriptional regulatory protein OmpR</fullName>
    </submittedName>
</protein>
<dbReference type="SUPFAM" id="SSF52172">
    <property type="entry name" value="CheY-like"/>
    <property type="match status" value="1"/>
</dbReference>
<gene>
    <name evidence="10" type="primary">ompR</name>
    <name evidence="10" type="ORF">LMG8286_00448</name>
</gene>
<dbReference type="PROSITE" id="PS50110">
    <property type="entry name" value="RESPONSE_REGULATORY"/>
    <property type="match status" value="1"/>
</dbReference>
<keyword evidence="2" id="KW-0902">Two-component regulatory system</keyword>
<evidence type="ECO:0000256" key="5">
    <source>
        <dbReference type="ARBA" id="ARBA00023163"/>
    </source>
</evidence>
<dbReference type="Proteomes" id="UP000789359">
    <property type="component" value="Unassembled WGS sequence"/>
</dbReference>
<dbReference type="InterPro" id="IPR016032">
    <property type="entry name" value="Sig_transdc_resp-reg_C-effctor"/>
</dbReference>
<keyword evidence="11" id="KW-1185">Reference proteome</keyword>